<dbReference type="Pfam" id="PF01446">
    <property type="entry name" value="Rep_1"/>
    <property type="match status" value="1"/>
</dbReference>
<comment type="similarity">
    <text evidence="1">Belongs to the Gram-positive plasmids replication protein type 1 family.</text>
</comment>
<evidence type="ECO:0000256" key="1">
    <source>
        <dbReference type="ARBA" id="ARBA00008909"/>
    </source>
</evidence>
<dbReference type="GO" id="GO:0003677">
    <property type="term" value="F:DNA binding"/>
    <property type="evidence" value="ECO:0007669"/>
    <property type="project" value="InterPro"/>
</dbReference>
<dbReference type="GO" id="GO:0006260">
    <property type="term" value="P:DNA replication"/>
    <property type="evidence" value="ECO:0007669"/>
    <property type="project" value="UniProtKB-KW"/>
</dbReference>
<dbReference type="InterPro" id="IPR000989">
    <property type="entry name" value="Rep"/>
</dbReference>
<dbReference type="EMBL" id="AJ748844">
    <property type="protein sequence ID" value="CAG38867.1"/>
    <property type="molecule type" value="Genomic_DNA"/>
</dbReference>
<evidence type="ECO:0000313" key="3">
    <source>
        <dbReference type="EMBL" id="CAG38867.1"/>
    </source>
</evidence>
<dbReference type="AlphaFoldDB" id="Q575M3"/>
<protein>
    <submittedName>
        <fullName evidence="3">Rolling circle replication protein, Rep63 protein</fullName>
    </submittedName>
</protein>
<proteinExistence type="inferred from homology"/>
<evidence type="ECO:0000256" key="2">
    <source>
        <dbReference type="ARBA" id="ARBA00022705"/>
    </source>
</evidence>
<organism evidence="3">
    <name type="scientific">Bacillus licheniformis</name>
    <dbReference type="NCBI Taxonomy" id="1402"/>
    <lineage>
        <taxon>Bacteria</taxon>
        <taxon>Bacillati</taxon>
        <taxon>Bacillota</taxon>
        <taxon>Bacilli</taxon>
        <taxon>Bacillales</taxon>
        <taxon>Bacillaceae</taxon>
        <taxon>Bacillus</taxon>
    </lineage>
</organism>
<geneLocation type="plasmid" evidence="3">
    <name>pBL63.1</name>
</geneLocation>
<keyword evidence="2" id="KW-0235">DNA replication</keyword>
<dbReference type="RefSeq" id="WP_011266080.1">
    <property type="nucleotide sequence ID" value="NC_006959.1"/>
</dbReference>
<name>Q575M3_BACLI</name>
<keyword evidence="3" id="KW-0614">Plasmid</keyword>
<gene>
    <name evidence="3" type="primary">rep63</name>
</gene>
<reference evidence="3" key="1">
    <citation type="journal article" date="2005" name="Plasmid">
        <title>Genetic relationship among Bacillus licheniformis rolling-circle-replicating plasmids and complete nucleotide sequence of pBL63.1, an atypical replicon.</title>
        <authorList>
            <person name="Guglielmetti S."/>
            <person name="Mora D."/>
            <person name="Manachini P.L."/>
            <person name="Parini C."/>
        </authorList>
    </citation>
    <scope>NUCLEOTIDE SEQUENCE [LARGE SCALE GENOMIC DNA]</scope>
    <source>
        <strain evidence="3">63.1</strain>
        <plasmid evidence="3">pBL63.1</plasmid>
    </source>
</reference>
<sequence length="373" mass="43471">MLSEFEQKQLDKKLRLVRTERYACQSVARKALPDERVSKCLRLVNNSSNVQVWQHKKTDKAFYNGLLVCGSVWNCPVCAAKISEIRRKELQQAFDIHKSEGGHIALLTLTFSHQKVDRLKDILEKFGKATQKFMSGRAYQNIRDELGLIGRIRVFEVTYGVNGFHPHAHIALFYTSKVDLEKIEDEMYLLWEKACLKVGLTTSRKHGIDLQGADEAEEYLSKHGTWSIDQELSKAHIKKAKNDSMTPFDFLRKYLEEEDEKYLNLFREYAQCFKGKRQLQWSQGLKKRFILEDKTDEEVAKEKTEEADLLGLLDYDFWKKKILKYENRSHFLDLCEKNGFEKAVSIITESVEEFENAMKKKSSSSQELDLKSN</sequence>
<accession>Q575M3</accession>